<comment type="similarity">
    <text evidence="4">Belongs to the NAD(P)-dependent epimerase/dehydratase family. GDP-mannose 4,6-dehydratase subfamily.</text>
</comment>
<evidence type="ECO:0000256" key="3">
    <source>
        <dbReference type="ARBA" id="ARBA00004912"/>
    </source>
</evidence>
<feature type="non-terminal residue" evidence="9">
    <location>
        <position position="93"/>
    </location>
</feature>
<evidence type="ECO:0000256" key="4">
    <source>
        <dbReference type="ARBA" id="ARBA00009263"/>
    </source>
</evidence>
<comment type="caution">
    <text evidence="9">The sequence shown here is derived from an EMBL/GenBank/DDBJ whole genome shotgun (WGS) entry which is preliminary data.</text>
</comment>
<comment type="pathway">
    <text evidence="3">Nucleotide-sugar biosynthesis; GDP-L-fucose biosynthesis via de novo pathway; GDP-L-fucose from GDP-alpha-D-mannose: step 1/2.</text>
</comment>
<evidence type="ECO:0000256" key="2">
    <source>
        <dbReference type="ARBA" id="ARBA00001937"/>
    </source>
</evidence>
<dbReference type="GO" id="GO:0042351">
    <property type="term" value="P:'de novo' GDP-L-fucose biosynthetic process"/>
    <property type="evidence" value="ECO:0007669"/>
    <property type="project" value="TreeGrafter"/>
</dbReference>
<dbReference type="InterPro" id="IPR006368">
    <property type="entry name" value="GDP_Man_deHydtase"/>
</dbReference>
<accession>A0AAJ1YIR5</accession>
<comment type="cofactor">
    <cofactor evidence="2">
        <name>NADP(+)</name>
        <dbReference type="ChEBI" id="CHEBI:58349"/>
    </cofactor>
</comment>
<comment type="function">
    <text evidence="7">Catalyzes the conversion of GDP-D-mannose to GDP-4-dehydro-6-deoxy-D-mannose.</text>
</comment>
<feature type="domain" description="NAD(P)-binding" evidence="8">
    <location>
        <begin position="5"/>
        <end position="93"/>
    </location>
</feature>
<sequence>MKTAIVTGITGQDGAYLAELLLEKGYQVHGTYRRTSSVNFWRIEELGIDKHPNLHLVEYDLTDLSASIRLLQQTGATEVYNLAAQSFVGVSFE</sequence>
<name>A0AAJ1YIR5_SERFO</name>
<dbReference type="RefSeq" id="WP_309048711.1">
    <property type="nucleotide sequence ID" value="NZ_JAVIGA010000065.1"/>
</dbReference>
<dbReference type="PANTHER" id="PTHR43715">
    <property type="entry name" value="GDP-MANNOSE 4,6-DEHYDRATASE"/>
    <property type="match status" value="1"/>
</dbReference>
<keyword evidence="6 9" id="KW-0456">Lyase</keyword>
<proteinExistence type="inferred from homology"/>
<comment type="catalytic activity">
    <reaction evidence="1">
        <text>GDP-alpha-D-mannose = GDP-4-dehydro-alpha-D-rhamnose + H2O</text>
        <dbReference type="Rhea" id="RHEA:23820"/>
        <dbReference type="ChEBI" id="CHEBI:15377"/>
        <dbReference type="ChEBI" id="CHEBI:57527"/>
        <dbReference type="ChEBI" id="CHEBI:57964"/>
        <dbReference type="EC" id="4.2.1.47"/>
    </reaction>
</comment>
<dbReference type="FunFam" id="3.40.50.720:FF:000924">
    <property type="entry name" value="GDP-mannose 4,6 dehydratase"/>
    <property type="match status" value="1"/>
</dbReference>
<reference evidence="9" key="1">
    <citation type="submission" date="2023-08" db="EMBL/GenBank/DDBJ databases">
        <title>The Comparative Genomic Analysis of Yersiniaceae from Polar Regions.</title>
        <authorList>
            <person name="Goncharov A."/>
            <person name="Aslanov B."/>
            <person name="Kolodzhieva V."/>
            <person name="Azarov D."/>
            <person name="Mochov A."/>
            <person name="Lebedeva E."/>
        </authorList>
    </citation>
    <scope>NUCLEOTIDE SEQUENCE</scope>
    <source>
        <strain evidence="9">Vf</strain>
    </source>
</reference>
<evidence type="ECO:0000313" key="10">
    <source>
        <dbReference type="Proteomes" id="UP001224622"/>
    </source>
</evidence>
<dbReference type="Gene3D" id="3.40.50.720">
    <property type="entry name" value="NAD(P)-binding Rossmann-like Domain"/>
    <property type="match status" value="1"/>
</dbReference>
<evidence type="ECO:0000256" key="6">
    <source>
        <dbReference type="ARBA" id="ARBA00023239"/>
    </source>
</evidence>
<gene>
    <name evidence="9" type="ORF">RDT67_28675</name>
</gene>
<dbReference type="EC" id="4.2.1.47" evidence="5"/>
<dbReference type="SUPFAM" id="SSF51735">
    <property type="entry name" value="NAD(P)-binding Rossmann-fold domains"/>
    <property type="match status" value="1"/>
</dbReference>
<dbReference type="PANTHER" id="PTHR43715:SF1">
    <property type="entry name" value="GDP-MANNOSE 4,6 DEHYDRATASE"/>
    <property type="match status" value="1"/>
</dbReference>
<dbReference type="InterPro" id="IPR016040">
    <property type="entry name" value="NAD(P)-bd_dom"/>
</dbReference>
<dbReference type="AlphaFoldDB" id="A0AAJ1YIR5"/>
<evidence type="ECO:0000256" key="5">
    <source>
        <dbReference type="ARBA" id="ARBA00011989"/>
    </source>
</evidence>
<evidence type="ECO:0000313" key="9">
    <source>
        <dbReference type="EMBL" id="MDQ9130381.1"/>
    </source>
</evidence>
<organism evidence="9 10">
    <name type="scientific">Serratia fonticola</name>
    <dbReference type="NCBI Taxonomy" id="47917"/>
    <lineage>
        <taxon>Bacteria</taxon>
        <taxon>Pseudomonadati</taxon>
        <taxon>Pseudomonadota</taxon>
        <taxon>Gammaproteobacteria</taxon>
        <taxon>Enterobacterales</taxon>
        <taxon>Yersiniaceae</taxon>
        <taxon>Serratia</taxon>
    </lineage>
</organism>
<dbReference type="Proteomes" id="UP001224622">
    <property type="component" value="Unassembled WGS sequence"/>
</dbReference>
<dbReference type="EMBL" id="JAVIGA010000065">
    <property type="protein sequence ID" value="MDQ9130381.1"/>
    <property type="molecule type" value="Genomic_DNA"/>
</dbReference>
<evidence type="ECO:0000256" key="1">
    <source>
        <dbReference type="ARBA" id="ARBA00000188"/>
    </source>
</evidence>
<dbReference type="GO" id="GO:0008446">
    <property type="term" value="F:GDP-mannose 4,6-dehydratase activity"/>
    <property type="evidence" value="ECO:0007669"/>
    <property type="project" value="UniProtKB-EC"/>
</dbReference>
<evidence type="ECO:0000256" key="7">
    <source>
        <dbReference type="ARBA" id="ARBA00059383"/>
    </source>
</evidence>
<dbReference type="Pfam" id="PF16363">
    <property type="entry name" value="GDP_Man_Dehyd"/>
    <property type="match status" value="1"/>
</dbReference>
<dbReference type="InterPro" id="IPR036291">
    <property type="entry name" value="NAD(P)-bd_dom_sf"/>
</dbReference>
<protein>
    <recommendedName>
        <fullName evidence="5">GDP-mannose 4,6-dehydratase</fullName>
        <ecNumber evidence="5">4.2.1.47</ecNumber>
    </recommendedName>
</protein>
<evidence type="ECO:0000259" key="8">
    <source>
        <dbReference type="Pfam" id="PF16363"/>
    </source>
</evidence>